<evidence type="ECO:0000313" key="2">
    <source>
        <dbReference type="Proteomes" id="UP000773850"/>
    </source>
</evidence>
<dbReference type="InterPro" id="IPR029055">
    <property type="entry name" value="Ntn_hydrolases_N"/>
</dbReference>
<evidence type="ECO:0000313" key="1">
    <source>
        <dbReference type="EMBL" id="KAF6511508.1"/>
    </source>
</evidence>
<protein>
    <submittedName>
        <fullName evidence="1">Uncharacterized protein</fullName>
    </submittedName>
</protein>
<reference evidence="1 2" key="1">
    <citation type="submission" date="2016-03" db="EMBL/GenBank/DDBJ databases">
        <title>Spore heat resistance.</title>
        <authorList>
            <person name="Boekhorst J."/>
            <person name="Berendsen E.M."/>
            <person name="Wells-Bennik M.H."/>
            <person name="Kuipers O.P."/>
        </authorList>
    </citation>
    <scope>NUCLEOTIDE SEQUENCE [LARGE SCALE GENOMIC DNA]</scope>
    <source>
        <strain evidence="1 2">GS8</strain>
    </source>
</reference>
<comment type="caution">
    <text evidence="1">The sequence shown here is derived from an EMBL/GenBank/DDBJ whole genome shotgun (WGS) entry which is preliminary data.</text>
</comment>
<dbReference type="EMBL" id="LUCS01000018">
    <property type="protein sequence ID" value="KAF6511508.1"/>
    <property type="molecule type" value="Genomic_DNA"/>
</dbReference>
<keyword evidence="2" id="KW-1185">Reference proteome</keyword>
<sequence>MLAMGRTFEQAKGPLAERLLKALQAGQAAGATAAGNSRLPCSL</sequence>
<dbReference type="Pfam" id="PF06267">
    <property type="entry name" value="DUF1028"/>
    <property type="match status" value="1"/>
</dbReference>
<proteinExistence type="predicted"/>
<dbReference type="InterPro" id="IPR010430">
    <property type="entry name" value="DUF1028"/>
</dbReference>
<name>A0ABQ7HH77_GEOSE</name>
<organism evidence="1 2">
    <name type="scientific">Geobacillus stearothermophilus</name>
    <name type="common">Bacillus stearothermophilus</name>
    <dbReference type="NCBI Taxonomy" id="1422"/>
    <lineage>
        <taxon>Bacteria</taxon>
        <taxon>Bacillati</taxon>
        <taxon>Bacillota</taxon>
        <taxon>Bacilli</taxon>
        <taxon>Bacillales</taxon>
        <taxon>Anoxybacillaceae</taxon>
        <taxon>Geobacillus</taxon>
    </lineage>
</organism>
<accession>A0ABQ7HH77</accession>
<dbReference type="Proteomes" id="UP000773850">
    <property type="component" value="Unassembled WGS sequence"/>
</dbReference>
<dbReference type="Gene3D" id="3.60.20.10">
    <property type="entry name" value="Glutamine Phosphoribosylpyrophosphate, subunit 1, domain 1"/>
    <property type="match status" value="1"/>
</dbReference>
<gene>
    <name evidence="1" type="ORF">GS8_1084</name>
</gene>
<dbReference type="SUPFAM" id="SSF56235">
    <property type="entry name" value="N-terminal nucleophile aminohydrolases (Ntn hydrolases)"/>
    <property type="match status" value="1"/>
</dbReference>